<dbReference type="EMBL" id="CP003837">
    <property type="protein sequence ID" value="AGH45398.1"/>
    <property type="molecule type" value="Genomic_DNA"/>
</dbReference>
<organism evidence="1 2">
    <name type="scientific">Paraglaciecola psychrophila 170</name>
    <dbReference type="NCBI Taxonomy" id="1129794"/>
    <lineage>
        <taxon>Bacteria</taxon>
        <taxon>Pseudomonadati</taxon>
        <taxon>Pseudomonadota</taxon>
        <taxon>Gammaproteobacteria</taxon>
        <taxon>Alteromonadales</taxon>
        <taxon>Alteromonadaceae</taxon>
        <taxon>Paraglaciecola</taxon>
    </lineage>
</organism>
<dbReference type="Proteomes" id="UP000011864">
    <property type="component" value="Chromosome"/>
</dbReference>
<evidence type="ECO:0000313" key="2">
    <source>
        <dbReference type="Proteomes" id="UP000011864"/>
    </source>
</evidence>
<dbReference type="KEGG" id="gps:C427_3289"/>
<gene>
    <name evidence="1" type="ORF">C427_3289</name>
</gene>
<reference evidence="1 2" key="1">
    <citation type="journal article" date="2013" name="Genome Announc.">
        <title>Complete Genome Sequence of Glaciecola psychrophila Strain 170T.</title>
        <authorList>
            <person name="Yin J."/>
            <person name="Chen J."/>
            <person name="Liu G."/>
            <person name="Yu Y."/>
            <person name="Song L."/>
            <person name="Wang X."/>
            <person name="Qu X."/>
        </authorList>
    </citation>
    <scope>NUCLEOTIDE SEQUENCE [LARGE SCALE GENOMIC DNA]</scope>
    <source>
        <strain evidence="1 2">170</strain>
    </source>
</reference>
<protein>
    <submittedName>
        <fullName evidence="1">Uncharacterized protein</fullName>
    </submittedName>
</protein>
<proteinExistence type="predicted"/>
<dbReference type="AlphaFoldDB" id="M4RRW3"/>
<name>M4RRW3_9ALTE</name>
<sequence>MCFSWNILQEKFVFFAYLYVIGTIDKITFYTEPHKIYTLSINQK</sequence>
<dbReference type="STRING" id="1129794.C427_3289"/>
<dbReference type="PATRIC" id="fig|1129794.4.peg.3268"/>
<evidence type="ECO:0000313" key="1">
    <source>
        <dbReference type="EMBL" id="AGH45398.1"/>
    </source>
</evidence>
<dbReference type="HOGENOM" id="CLU_3219751_0_0_6"/>
<accession>M4RRW3</accession>
<keyword evidence="2" id="KW-1185">Reference proteome</keyword>